<sequence length="234" mass="26623">MTFLNHKEPLFQKKPQELDFQDLYGSLSFNYQLKGLKLSLGTYTRIDQVFLVWGILCGMMFTTAQFLPISWQTQAMVWSIVTIVGTLAMVLLTRFWVKVERLVWVLYFWVLLMLLGVAVTDLAIFLGWGSVLLNLCPMWLGITGIGYLATGIGTRSRSLGIASLVHFIAIAFLPQVPTLPFLTTGIVMTVTCLVFAQVQWDMRSPIDYAMLTVQQKQFNQLQHQLRQTMSILES</sequence>
<gene>
    <name evidence="2" type="ORF">C7B64_11245</name>
</gene>
<dbReference type="RefSeq" id="WP_106288747.1">
    <property type="nucleotide sequence ID" value="NZ_CAWNTC010000037.1"/>
</dbReference>
<feature type="transmembrane region" description="Helical" evidence="1">
    <location>
        <begin position="104"/>
        <end position="125"/>
    </location>
</feature>
<dbReference type="OrthoDB" id="422905at2"/>
<keyword evidence="1" id="KW-0472">Membrane</keyword>
<dbReference type="AlphaFoldDB" id="A0A2T1C3L0"/>
<reference evidence="2 3" key="1">
    <citation type="submission" date="2018-02" db="EMBL/GenBank/DDBJ databases">
        <authorList>
            <person name="Cohen D.B."/>
            <person name="Kent A.D."/>
        </authorList>
    </citation>
    <scope>NUCLEOTIDE SEQUENCE [LARGE SCALE GENOMIC DNA]</scope>
    <source>
        <strain evidence="2 3">CCAP 1448/3</strain>
    </source>
</reference>
<organism evidence="2 3">
    <name type="scientific">Merismopedia glauca CCAP 1448/3</name>
    <dbReference type="NCBI Taxonomy" id="1296344"/>
    <lineage>
        <taxon>Bacteria</taxon>
        <taxon>Bacillati</taxon>
        <taxon>Cyanobacteriota</taxon>
        <taxon>Cyanophyceae</taxon>
        <taxon>Synechococcales</taxon>
        <taxon>Merismopediaceae</taxon>
        <taxon>Merismopedia</taxon>
    </lineage>
</organism>
<evidence type="ECO:0000256" key="1">
    <source>
        <dbReference type="SAM" id="Phobius"/>
    </source>
</evidence>
<evidence type="ECO:0000313" key="2">
    <source>
        <dbReference type="EMBL" id="PSB02862.1"/>
    </source>
</evidence>
<keyword evidence="3" id="KW-1185">Reference proteome</keyword>
<protein>
    <submittedName>
        <fullName evidence="2">Uncharacterized protein</fullName>
    </submittedName>
</protein>
<keyword evidence="1" id="KW-1133">Transmembrane helix</keyword>
<feature type="transmembrane region" description="Helical" evidence="1">
    <location>
        <begin position="131"/>
        <end position="149"/>
    </location>
</feature>
<proteinExistence type="predicted"/>
<feature type="transmembrane region" description="Helical" evidence="1">
    <location>
        <begin position="49"/>
        <end position="69"/>
    </location>
</feature>
<feature type="transmembrane region" description="Helical" evidence="1">
    <location>
        <begin position="75"/>
        <end position="97"/>
    </location>
</feature>
<accession>A0A2T1C3L0</accession>
<evidence type="ECO:0000313" key="3">
    <source>
        <dbReference type="Proteomes" id="UP000238762"/>
    </source>
</evidence>
<reference evidence="2 3" key="2">
    <citation type="submission" date="2018-03" db="EMBL/GenBank/DDBJ databases">
        <title>The ancient ancestry and fast evolution of plastids.</title>
        <authorList>
            <person name="Moore K.R."/>
            <person name="Magnabosco C."/>
            <person name="Momper L."/>
            <person name="Gold D.A."/>
            <person name="Bosak T."/>
            <person name="Fournier G.P."/>
        </authorList>
    </citation>
    <scope>NUCLEOTIDE SEQUENCE [LARGE SCALE GENOMIC DNA]</scope>
    <source>
        <strain evidence="2 3">CCAP 1448/3</strain>
    </source>
</reference>
<dbReference type="EMBL" id="PVWJ01000047">
    <property type="protein sequence ID" value="PSB02862.1"/>
    <property type="molecule type" value="Genomic_DNA"/>
</dbReference>
<comment type="caution">
    <text evidence="2">The sequence shown here is derived from an EMBL/GenBank/DDBJ whole genome shotgun (WGS) entry which is preliminary data.</text>
</comment>
<feature type="transmembrane region" description="Helical" evidence="1">
    <location>
        <begin position="179"/>
        <end position="196"/>
    </location>
</feature>
<keyword evidence="1" id="KW-0812">Transmembrane</keyword>
<name>A0A2T1C3L0_9CYAN</name>
<dbReference type="Proteomes" id="UP000238762">
    <property type="component" value="Unassembled WGS sequence"/>
</dbReference>
<feature type="transmembrane region" description="Helical" evidence="1">
    <location>
        <begin position="156"/>
        <end position="173"/>
    </location>
</feature>